<dbReference type="Proteomes" id="UP000008672">
    <property type="component" value="Unassembled WGS sequence"/>
</dbReference>
<dbReference type="GO" id="GO:0043122">
    <property type="term" value="P:regulation of canonical NF-kappaB signal transduction"/>
    <property type="evidence" value="ECO:0007669"/>
    <property type="project" value="TreeGrafter"/>
</dbReference>
<reference evidence="4" key="2">
    <citation type="submission" date="2025-08" db="UniProtKB">
        <authorList>
            <consortium name="Ensembl"/>
        </authorList>
    </citation>
    <scope>IDENTIFICATION</scope>
</reference>
<dbReference type="InterPro" id="IPR021063">
    <property type="entry name" value="NEMO_N"/>
</dbReference>
<proteinExistence type="predicted"/>
<feature type="domain" description="NF-kappa-B essential modulator NEMO N-terminal" evidence="3">
    <location>
        <begin position="36"/>
        <end position="103"/>
    </location>
</feature>
<dbReference type="OMA" id="KCGMILP"/>
<keyword evidence="5" id="KW-1185">Reference proteome</keyword>
<feature type="coiled-coil region" evidence="2">
    <location>
        <begin position="43"/>
        <end position="154"/>
    </location>
</feature>
<dbReference type="GO" id="GO:0008270">
    <property type="term" value="F:zinc ion binding"/>
    <property type="evidence" value="ECO:0007669"/>
    <property type="project" value="UniProtKB-KW"/>
</dbReference>
<comment type="subcellular location">
    <subcellularLocation>
        <location evidence="1">Cytoplasm</location>
        <location evidence="1">Perinuclear region</location>
    </subcellularLocation>
    <subcellularLocation>
        <location evidence="1">Golgi apparatus</location>
    </subcellularLocation>
    <subcellularLocation>
        <location evidence="1">Golgi apparatus</location>
        <location evidence="1">trans-Golgi network</location>
    </subcellularLocation>
    <subcellularLocation>
        <location evidence="1">Cytoplasmic vesicle</location>
        <location evidence="1">Autophagosome</location>
    </subcellularLocation>
    <subcellularLocation>
        <location evidence="1">Cytoplasmic vesicle</location>
    </subcellularLocation>
    <subcellularLocation>
        <location evidence="1">Recycling endosome</location>
    </subcellularLocation>
</comment>
<evidence type="ECO:0000256" key="1">
    <source>
        <dbReference type="RuleBase" id="RU367122"/>
    </source>
</evidence>
<dbReference type="HOGENOM" id="CLU_034097_1_0_1"/>
<dbReference type="Bgee" id="ENSLACG00000005207">
    <property type="expression patterns" value="Expressed in muscle tissue and 6 other cell types or tissues"/>
</dbReference>
<dbReference type="GO" id="GO:0055037">
    <property type="term" value="C:recycling endosome"/>
    <property type="evidence" value="ECO:0007669"/>
    <property type="project" value="UniProtKB-SubCell"/>
</dbReference>
<dbReference type="EMBL" id="AFYH01245366">
    <property type="status" value="NOT_ANNOTATED_CDS"/>
    <property type="molecule type" value="Genomic_DNA"/>
</dbReference>
<dbReference type="GO" id="GO:0070530">
    <property type="term" value="F:K63-linked polyubiquitin modification-dependent protein binding"/>
    <property type="evidence" value="ECO:0007669"/>
    <property type="project" value="TreeGrafter"/>
</dbReference>
<feature type="coiled-coil region" evidence="2">
    <location>
        <begin position="229"/>
        <end position="256"/>
    </location>
</feature>
<keyword evidence="1" id="KW-0479">Metal-binding</keyword>
<accession>H3A890</accession>
<dbReference type="GO" id="GO:0048471">
    <property type="term" value="C:perinuclear region of cytoplasm"/>
    <property type="evidence" value="ECO:0007669"/>
    <property type="project" value="UniProtKB-SubCell"/>
</dbReference>
<dbReference type="Gene3D" id="1.20.5.390">
    <property type="entry name" value="L1 transposable element, trimerization domain"/>
    <property type="match status" value="2"/>
</dbReference>
<dbReference type="Ensembl" id="ENSLACT00000005913.1">
    <property type="protein sequence ID" value="ENSLACP00000005861.1"/>
    <property type="gene ID" value="ENSLACG00000005207.1"/>
</dbReference>
<dbReference type="EMBL" id="AFYH01245365">
    <property type="status" value="NOT_ANNOTATED_CDS"/>
    <property type="molecule type" value="Genomic_DNA"/>
</dbReference>
<dbReference type="EMBL" id="AFYH01245364">
    <property type="status" value="NOT_ANNOTATED_CDS"/>
    <property type="molecule type" value="Genomic_DNA"/>
</dbReference>
<dbReference type="EMBL" id="AFYH01245363">
    <property type="status" value="NOT_ANNOTATED_CDS"/>
    <property type="molecule type" value="Genomic_DNA"/>
</dbReference>
<keyword evidence="1" id="KW-0863">Zinc-finger</keyword>
<keyword evidence="2" id="KW-0175">Coiled coil</keyword>
<organism evidence="4 5">
    <name type="scientific">Latimeria chalumnae</name>
    <name type="common">Coelacanth</name>
    <dbReference type="NCBI Taxonomy" id="7897"/>
    <lineage>
        <taxon>Eukaryota</taxon>
        <taxon>Metazoa</taxon>
        <taxon>Chordata</taxon>
        <taxon>Craniata</taxon>
        <taxon>Vertebrata</taxon>
        <taxon>Euteleostomi</taxon>
        <taxon>Coelacanthiformes</taxon>
        <taxon>Coelacanthidae</taxon>
        <taxon>Latimeria</taxon>
    </lineage>
</organism>
<keyword evidence="1" id="KW-0862">Zinc</keyword>
<dbReference type="eggNOG" id="ENOG502QTG2">
    <property type="taxonomic scope" value="Eukaryota"/>
</dbReference>
<sequence length="417" mass="48456">VMSQEVNGPTLSGEFEVLDHGAVNGAITSQLDVFTPEETLQQIQELIKENGELKEAVKQTNQAMKERYDELSAWRGRQKEEREFLERKFQEAKEKLLALTKENEELKKTVQIQEEKHQKPIQDEAVKEAVEQDVEQLKALVVRLQAEKADLVAMNSELQVKLGAESPEDSFVQIRIAEREENEEMKATRNVQNQLSDPAAVFTANVVQIHRSKFTDETKCCLDSEELTVSQLLHLLREETQKAEKLETDLQCANERFARVSHLEKKVVYLLEKGTQTEWNTEDQDHSDQRKEMQVNEVETLKQQVLSLFKELQEAHVKLDEAELMKKTLQENCQALERKVSSSHSDMEEMQQLQYTNDKLKLQVDSTQSEIRMEQMKTAEEKQRSKRKLAQLQVAYTQLYSDYTENMKEIEALKRKE</sequence>
<protein>
    <recommendedName>
        <fullName evidence="1">Optineurin</fullName>
    </recommendedName>
</protein>
<dbReference type="STRING" id="7897.ENSLACP00000005861"/>
<dbReference type="InParanoid" id="H3A890"/>
<keyword evidence="1" id="KW-0967">Endosome</keyword>
<reference evidence="5" key="1">
    <citation type="submission" date="2011-08" db="EMBL/GenBank/DDBJ databases">
        <title>The draft genome of Latimeria chalumnae.</title>
        <authorList>
            <person name="Di Palma F."/>
            <person name="Alfoldi J."/>
            <person name="Johnson J."/>
            <person name="Berlin A."/>
            <person name="Gnerre S."/>
            <person name="Jaffe D."/>
            <person name="MacCallum I."/>
            <person name="Young S."/>
            <person name="Walker B.J."/>
            <person name="Lander E."/>
            <person name="Lindblad-Toh K."/>
        </authorList>
    </citation>
    <scope>NUCLEOTIDE SEQUENCE [LARGE SCALE GENOMIC DNA]</scope>
    <source>
        <strain evidence="5">Wild caught</strain>
    </source>
</reference>
<keyword evidence="1" id="KW-0968">Cytoplasmic vesicle</keyword>
<dbReference type="GO" id="GO:0005794">
    <property type="term" value="C:Golgi apparatus"/>
    <property type="evidence" value="ECO:0007669"/>
    <property type="project" value="UniProtKB-SubCell"/>
</dbReference>
<gene>
    <name evidence="4" type="primary">OPTN</name>
</gene>
<feature type="coiled-coil region" evidence="2">
    <location>
        <begin position="312"/>
        <end position="370"/>
    </location>
</feature>
<dbReference type="AlphaFoldDB" id="H3A890"/>
<evidence type="ECO:0000256" key="2">
    <source>
        <dbReference type="SAM" id="Coils"/>
    </source>
</evidence>
<dbReference type="GO" id="GO:0034067">
    <property type="term" value="P:protein localization to Golgi apparatus"/>
    <property type="evidence" value="ECO:0007669"/>
    <property type="project" value="TreeGrafter"/>
</dbReference>
<keyword evidence="1" id="KW-0333">Golgi apparatus</keyword>
<evidence type="ECO:0000313" key="5">
    <source>
        <dbReference type="Proteomes" id="UP000008672"/>
    </source>
</evidence>
<dbReference type="PANTHER" id="PTHR31553:SF2">
    <property type="entry name" value="OPTINEURIN"/>
    <property type="match status" value="1"/>
</dbReference>
<dbReference type="GeneTree" id="ENSGT00530000063808"/>
<dbReference type="GO" id="GO:0090161">
    <property type="term" value="P:Golgi ribbon formation"/>
    <property type="evidence" value="ECO:0007669"/>
    <property type="project" value="TreeGrafter"/>
</dbReference>
<evidence type="ECO:0000313" key="4">
    <source>
        <dbReference type="Ensembl" id="ENSLACP00000005861.1"/>
    </source>
</evidence>
<dbReference type="Pfam" id="PF11577">
    <property type="entry name" value="NEMO"/>
    <property type="match status" value="1"/>
</dbReference>
<dbReference type="GO" id="GO:0005634">
    <property type="term" value="C:nucleus"/>
    <property type="evidence" value="ECO:0007669"/>
    <property type="project" value="TreeGrafter"/>
</dbReference>
<comment type="function">
    <text evidence="1">May act by regulating membrane trafficking and cellular morphogenesis.</text>
</comment>
<dbReference type="InterPro" id="IPR051301">
    <property type="entry name" value="Optineurin/NFkB_EssMod"/>
</dbReference>
<dbReference type="PANTHER" id="PTHR31553">
    <property type="entry name" value="NF-KAPPA-B ESSENTIAL MODULATOR"/>
    <property type="match status" value="1"/>
</dbReference>
<name>H3A890_LATCH</name>
<dbReference type="FunCoup" id="H3A890">
    <property type="interactions" value="1363"/>
</dbReference>
<keyword evidence="1" id="KW-0963">Cytoplasm</keyword>
<evidence type="ECO:0000259" key="3">
    <source>
        <dbReference type="Pfam" id="PF11577"/>
    </source>
</evidence>
<reference evidence="4" key="3">
    <citation type="submission" date="2025-09" db="UniProtKB">
        <authorList>
            <consortium name="Ensembl"/>
        </authorList>
    </citation>
    <scope>IDENTIFICATION</scope>
</reference>
<dbReference type="GO" id="GO:0005776">
    <property type="term" value="C:autophagosome"/>
    <property type="evidence" value="ECO:0007669"/>
    <property type="project" value="UniProtKB-SubCell"/>
</dbReference>